<evidence type="ECO:0000313" key="2">
    <source>
        <dbReference type="Proteomes" id="UP000294848"/>
    </source>
</evidence>
<protein>
    <submittedName>
        <fullName evidence="1">Uncharacterized protein</fullName>
    </submittedName>
</protein>
<dbReference type="EMBL" id="SNWI01000006">
    <property type="protein sequence ID" value="TDN99900.1"/>
    <property type="molecule type" value="Genomic_DNA"/>
</dbReference>
<accession>A0A4R6GY24</accession>
<comment type="caution">
    <text evidence="1">The sequence shown here is derived from an EMBL/GenBank/DDBJ whole genome shotgun (WGS) entry which is preliminary data.</text>
</comment>
<dbReference type="Proteomes" id="UP000294848">
    <property type="component" value="Unassembled WGS sequence"/>
</dbReference>
<evidence type="ECO:0000313" key="1">
    <source>
        <dbReference type="EMBL" id="TDN99900.1"/>
    </source>
</evidence>
<dbReference type="AlphaFoldDB" id="A0A4R6GY24"/>
<gene>
    <name evidence="1" type="ORF">DET52_106112</name>
</gene>
<sequence length="38" mass="4281">MSFFAVVIIETMKSKGIKSLLDKANSKPYTFFYDVSSS</sequence>
<proteinExistence type="predicted"/>
<name>A0A4R6GY24_9BACT</name>
<reference evidence="1 2" key="1">
    <citation type="submission" date="2019-03" db="EMBL/GenBank/DDBJ databases">
        <title>Freshwater and sediment microbial communities from various areas in North America, analyzing microbe dynamics in response to fracking.</title>
        <authorList>
            <person name="Lamendella R."/>
        </authorList>
    </citation>
    <scope>NUCLEOTIDE SEQUENCE [LARGE SCALE GENOMIC DNA]</scope>
    <source>
        <strain evidence="1 2">114D</strain>
    </source>
</reference>
<organism evidence="1 2">
    <name type="scientific">Sunxiuqinia elliptica</name>
    <dbReference type="NCBI Taxonomy" id="655355"/>
    <lineage>
        <taxon>Bacteria</taxon>
        <taxon>Pseudomonadati</taxon>
        <taxon>Bacteroidota</taxon>
        <taxon>Bacteroidia</taxon>
        <taxon>Marinilabiliales</taxon>
        <taxon>Prolixibacteraceae</taxon>
        <taxon>Sunxiuqinia</taxon>
    </lineage>
</organism>